<dbReference type="SUPFAM" id="SSF52540">
    <property type="entry name" value="P-loop containing nucleoside triphosphate hydrolases"/>
    <property type="match status" value="1"/>
</dbReference>
<keyword evidence="4 11" id="KW-0378">Hydrolase</keyword>
<evidence type="ECO:0000256" key="3">
    <source>
        <dbReference type="ARBA" id="ARBA00022741"/>
    </source>
</evidence>
<dbReference type="FunFam" id="3.40.50.300:FF:000468">
    <property type="entry name" value="ATP-dependent RNA helicase RhlE"/>
    <property type="match status" value="1"/>
</dbReference>
<dbReference type="EC" id="3.6.4.13" evidence="1"/>
<evidence type="ECO:0000259" key="15">
    <source>
        <dbReference type="PROSITE" id="PS51195"/>
    </source>
</evidence>
<feature type="compositionally biased region" description="Low complexity" evidence="12">
    <location>
        <begin position="384"/>
        <end position="396"/>
    </location>
</feature>
<dbReference type="GO" id="GO:0003724">
    <property type="term" value="F:RNA helicase activity"/>
    <property type="evidence" value="ECO:0007669"/>
    <property type="project" value="UniProtKB-EC"/>
</dbReference>
<dbReference type="InterPro" id="IPR011545">
    <property type="entry name" value="DEAD/DEAH_box_helicase_dom"/>
</dbReference>
<dbReference type="GO" id="GO:0009266">
    <property type="term" value="P:response to temperature stimulus"/>
    <property type="evidence" value="ECO:0007669"/>
    <property type="project" value="UniProtKB-ARBA"/>
</dbReference>
<dbReference type="PROSITE" id="PS51195">
    <property type="entry name" value="Q_MOTIF"/>
    <property type="match status" value="1"/>
</dbReference>
<dbReference type="SMART" id="SM00487">
    <property type="entry name" value="DEXDc"/>
    <property type="match status" value="1"/>
</dbReference>
<dbReference type="Proteomes" id="UP000676649">
    <property type="component" value="Chromosome"/>
</dbReference>
<dbReference type="PANTHER" id="PTHR47959">
    <property type="entry name" value="ATP-DEPENDENT RNA HELICASE RHLE-RELATED"/>
    <property type="match status" value="1"/>
</dbReference>
<dbReference type="GO" id="GO:0005829">
    <property type="term" value="C:cytosol"/>
    <property type="evidence" value="ECO:0007669"/>
    <property type="project" value="TreeGrafter"/>
</dbReference>
<feature type="domain" description="Helicase C-terminal" evidence="14">
    <location>
        <begin position="218"/>
        <end position="379"/>
    </location>
</feature>
<keyword evidence="17" id="KW-1185">Reference proteome</keyword>
<evidence type="ECO:0000256" key="12">
    <source>
        <dbReference type="SAM" id="MobiDB-lite"/>
    </source>
</evidence>
<dbReference type="FunFam" id="3.40.50.300:FF:000108">
    <property type="entry name" value="ATP-dependent RNA helicase RhlE"/>
    <property type="match status" value="1"/>
</dbReference>
<dbReference type="Pfam" id="PF00271">
    <property type="entry name" value="Helicase_C"/>
    <property type="match status" value="1"/>
</dbReference>
<dbReference type="Pfam" id="PF00270">
    <property type="entry name" value="DEAD"/>
    <property type="match status" value="1"/>
</dbReference>
<organism evidence="16 17">
    <name type="scientific">Methylomonas paludis</name>
    <dbReference type="NCBI Taxonomy" id="1173101"/>
    <lineage>
        <taxon>Bacteria</taxon>
        <taxon>Pseudomonadati</taxon>
        <taxon>Pseudomonadota</taxon>
        <taxon>Gammaproteobacteria</taxon>
        <taxon>Methylococcales</taxon>
        <taxon>Methylococcaceae</taxon>
        <taxon>Methylomonas</taxon>
    </lineage>
</organism>
<dbReference type="InterPro" id="IPR014014">
    <property type="entry name" value="RNA_helicase_DEAD_Q_motif"/>
</dbReference>
<dbReference type="InterPro" id="IPR014001">
    <property type="entry name" value="Helicase_ATP-bd"/>
</dbReference>
<dbReference type="InterPro" id="IPR001650">
    <property type="entry name" value="Helicase_C-like"/>
</dbReference>
<dbReference type="InterPro" id="IPR050079">
    <property type="entry name" value="DEAD_box_RNA_helicase"/>
</dbReference>
<keyword evidence="3 11" id="KW-0547">Nucleotide-binding</keyword>
<dbReference type="GO" id="GO:0042255">
    <property type="term" value="P:ribosome assembly"/>
    <property type="evidence" value="ECO:0007669"/>
    <property type="project" value="UniProtKB-ARBA"/>
</dbReference>
<dbReference type="RefSeq" id="WP_215584685.1">
    <property type="nucleotide sequence ID" value="NZ_CP073754.1"/>
</dbReference>
<dbReference type="Gene3D" id="3.40.50.300">
    <property type="entry name" value="P-loop containing nucleotide triphosphate hydrolases"/>
    <property type="match status" value="2"/>
</dbReference>
<evidence type="ECO:0000256" key="6">
    <source>
        <dbReference type="ARBA" id="ARBA00022840"/>
    </source>
</evidence>
<evidence type="ECO:0000256" key="11">
    <source>
        <dbReference type="RuleBase" id="RU000492"/>
    </source>
</evidence>
<feature type="compositionally biased region" description="Basic and acidic residues" evidence="12">
    <location>
        <begin position="417"/>
        <end position="430"/>
    </location>
</feature>
<evidence type="ECO:0000256" key="10">
    <source>
        <dbReference type="PROSITE-ProRule" id="PRU00552"/>
    </source>
</evidence>
<dbReference type="PROSITE" id="PS00039">
    <property type="entry name" value="DEAD_ATP_HELICASE"/>
    <property type="match status" value="1"/>
</dbReference>
<dbReference type="AlphaFoldDB" id="A0A975RBI4"/>
<keyword evidence="2" id="KW-0963">Cytoplasm</keyword>
<feature type="region of interest" description="Disordered" evidence="12">
    <location>
        <begin position="376"/>
        <end position="437"/>
    </location>
</feature>
<dbReference type="GO" id="GO:0016787">
    <property type="term" value="F:hydrolase activity"/>
    <property type="evidence" value="ECO:0007669"/>
    <property type="project" value="UniProtKB-KW"/>
</dbReference>
<evidence type="ECO:0000259" key="13">
    <source>
        <dbReference type="PROSITE" id="PS51192"/>
    </source>
</evidence>
<comment type="similarity">
    <text evidence="7 11">Belongs to the DEAD box helicase family.</text>
</comment>
<name>A0A975RBI4_9GAMM</name>
<keyword evidence="5 11" id="KW-0347">Helicase</keyword>
<evidence type="ECO:0000313" key="17">
    <source>
        <dbReference type="Proteomes" id="UP000676649"/>
    </source>
</evidence>
<dbReference type="EMBL" id="CP073754">
    <property type="protein sequence ID" value="QWF72321.1"/>
    <property type="molecule type" value="Genomic_DNA"/>
</dbReference>
<evidence type="ECO:0000256" key="1">
    <source>
        <dbReference type="ARBA" id="ARBA00012552"/>
    </source>
</evidence>
<evidence type="ECO:0000256" key="5">
    <source>
        <dbReference type="ARBA" id="ARBA00022806"/>
    </source>
</evidence>
<dbReference type="PROSITE" id="PS51192">
    <property type="entry name" value="HELICASE_ATP_BIND_1"/>
    <property type="match status" value="1"/>
</dbReference>
<feature type="domain" description="DEAD-box RNA helicase Q" evidence="15">
    <location>
        <begin position="1"/>
        <end position="29"/>
    </location>
</feature>
<evidence type="ECO:0000256" key="2">
    <source>
        <dbReference type="ARBA" id="ARBA00022490"/>
    </source>
</evidence>
<evidence type="ECO:0000259" key="14">
    <source>
        <dbReference type="PROSITE" id="PS51194"/>
    </source>
</evidence>
<evidence type="ECO:0000256" key="8">
    <source>
        <dbReference type="ARBA" id="ARBA00047984"/>
    </source>
</evidence>
<reference evidence="16" key="1">
    <citation type="submission" date="2021-04" db="EMBL/GenBank/DDBJ databases">
        <title>Draft genome sequence data of methanotrophic Methylovulum sp. strain S1L and Methylomonas sp. strain S2AM isolated from boreal lake water columns.</title>
        <authorList>
            <person name="Rissanen A.J."/>
            <person name="Mangayil R."/>
            <person name="Svenning M.M."/>
            <person name="Khanongnuch R."/>
        </authorList>
    </citation>
    <scope>NUCLEOTIDE SEQUENCE</scope>
    <source>
        <strain evidence="16">S2AM</strain>
    </source>
</reference>
<dbReference type="CDD" id="cd00268">
    <property type="entry name" value="DEADc"/>
    <property type="match status" value="1"/>
</dbReference>
<dbReference type="InterPro" id="IPR027417">
    <property type="entry name" value="P-loop_NTPase"/>
</dbReference>
<dbReference type="PANTHER" id="PTHR47959:SF13">
    <property type="entry name" value="ATP-DEPENDENT RNA HELICASE RHLE"/>
    <property type="match status" value="1"/>
</dbReference>
<dbReference type="PROSITE" id="PS51194">
    <property type="entry name" value="HELICASE_CTER"/>
    <property type="match status" value="1"/>
</dbReference>
<feature type="short sequence motif" description="Q motif" evidence="10">
    <location>
        <begin position="1"/>
        <end position="29"/>
    </location>
</feature>
<dbReference type="KEGG" id="mpad:KEF85_07710"/>
<dbReference type="SMART" id="SM00490">
    <property type="entry name" value="HELICc"/>
    <property type="match status" value="1"/>
</dbReference>
<dbReference type="GO" id="GO:0005524">
    <property type="term" value="F:ATP binding"/>
    <property type="evidence" value="ECO:0007669"/>
    <property type="project" value="UniProtKB-KW"/>
</dbReference>
<evidence type="ECO:0000256" key="7">
    <source>
        <dbReference type="ARBA" id="ARBA00038437"/>
    </source>
</evidence>
<protein>
    <recommendedName>
        <fullName evidence="9">DEAD-box ATP-dependent RNA helicase RhpA</fullName>
        <ecNumber evidence="1">3.6.4.13</ecNumber>
    </recommendedName>
</protein>
<dbReference type="InterPro" id="IPR000629">
    <property type="entry name" value="RNA-helicase_DEAD-box_CS"/>
</dbReference>
<dbReference type="GO" id="GO:0003676">
    <property type="term" value="F:nucleic acid binding"/>
    <property type="evidence" value="ECO:0007669"/>
    <property type="project" value="InterPro"/>
</dbReference>
<comment type="catalytic activity">
    <reaction evidence="8">
        <text>ATP + H2O = ADP + phosphate + H(+)</text>
        <dbReference type="Rhea" id="RHEA:13065"/>
        <dbReference type="ChEBI" id="CHEBI:15377"/>
        <dbReference type="ChEBI" id="CHEBI:15378"/>
        <dbReference type="ChEBI" id="CHEBI:30616"/>
        <dbReference type="ChEBI" id="CHEBI:43474"/>
        <dbReference type="ChEBI" id="CHEBI:456216"/>
        <dbReference type="EC" id="3.6.4.13"/>
    </reaction>
</comment>
<evidence type="ECO:0000256" key="4">
    <source>
        <dbReference type="ARBA" id="ARBA00022801"/>
    </source>
</evidence>
<sequence length="437" mass="48038">MQFSELGLSAQLLSAVAEQGYQTPTPIQAQAIPAILKGRDVLAGAQTGTGKTAGFTLPLLHLLQQQAIPPKPRPPRVLILTPTRELTLQVYESVCNYGKHLPFFAEAIYGGVSIKPQIQSLQRGADIIVATPGRLLDLINQNYLSLAKIEYFVLDEADRMLDLGFITDIRKILKLLPKQRQNLLFSATYAPEISTLAEQILNNPVEISVAVRNAAADSVAQQIYPVKREQKRELLSYLIGSQNWRQVLIFVRTKHGADRLTKQLIQDGIRSAALHGDKSQGARVRALDDFKSGRVTALIATDIAARGLDIDQLPHVVNFDLPQVPEDYVHRIGRTGRAGAEGQAISLVDQEEAYLLAGIEKVLKRQIPRVADTGYDRVTLDTNAPKPKAKPQQQRPARPPHAGRADHTGKRPPHSGNRPERGSSRDDARAGRGARGR</sequence>
<keyword evidence="6 11" id="KW-0067">ATP-binding</keyword>
<dbReference type="CDD" id="cd18787">
    <property type="entry name" value="SF2_C_DEAD"/>
    <property type="match status" value="1"/>
</dbReference>
<evidence type="ECO:0000256" key="9">
    <source>
        <dbReference type="ARBA" id="ARBA00074363"/>
    </source>
</evidence>
<feature type="domain" description="Helicase ATP-binding" evidence="13">
    <location>
        <begin position="32"/>
        <end position="207"/>
    </location>
</feature>
<evidence type="ECO:0000313" key="16">
    <source>
        <dbReference type="EMBL" id="QWF72321.1"/>
    </source>
</evidence>
<accession>A0A975RBI4</accession>
<gene>
    <name evidence="16" type="ORF">KEF85_07710</name>
</gene>
<dbReference type="InterPro" id="IPR044742">
    <property type="entry name" value="DEAD/DEAH_RhlB"/>
</dbReference>
<proteinExistence type="inferred from homology"/>